<feature type="transmembrane region" description="Helical" evidence="2">
    <location>
        <begin position="43"/>
        <end position="61"/>
    </location>
</feature>
<keyword evidence="2" id="KW-1133">Transmembrane helix</keyword>
<gene>
    <name evidence="3" type="ORF">NQ317_004582</name>
</gene>
<dbReference type="Proteomes" id="UP001162164">
    <property type="component" value="Unassembled WGS sequence"/>
</dbReference>
<dbReference type="PANTHER" id="PTHR11972:SF58">
    <property type="entry name" value="NADPH OXIDASE 5"/>
    <property type="match status" value="1"/>
</dbReference>
<accession>A0ABQ9JX73</accession>
<evidence type="ECO:0000256" key="2">
    <source>
        <dbReference type="SAM" id="Phobius"/>
    </source>
</evidence>
<protein>
    <submittedName>
        <fullName evidence="3">Uncharacterized protein</fullName>
    </submittedName>
</protein>
<dbReference type="PANTHER" id="PTHR11972">
    <property type="entry name" value="NADPH OXIDASE"/>
    <property type="match status" value="1"/>
</dbReference>
<evidence type="ECO:0000313" key="4">
    <source>
        <dbReference type="Proteomes" id="UP001162164"/>
    </source>
</evidence>
<evidence type="ECO:0000313" key="3">
    <source>
        <dbReference type="EMBL" id="KAJ8982926.1"/>
    </source>
</evidence>
<keyword evidence="4" id="KW-1185">Reference proteome</keyword>
<comment type="caution">
    <text evidence="3">The sequence shown here is derived from an EMBL/GenBank/DDBJ whole genome shotgun (WGS) entry which is preliminary data.</text>
</comment>
<evidence type="ECO:0000256" key="1">
    <source>
        <dbReference type="ARBA" id="ARBA00023002"/>
    </source>
</evidence>
<dbReference type="EMBL" id="JAPWTJ010000100">
    <property type="protein sequence ID" value="KAJ8982926.1"/>
    <property type="molecule type" value="Genomic_DNA"/>
</dbReference>
<keyword evidence="1" id="KW-0560">Oxidoreductase</keyword>
<reference evidence="3" key="1">
    <citation type="journal article" date="2023" name="Insect Mol. Biol.">
        <title>Genome sequencing provides insights into the evolution of gene families encoding plant cell wall-degrading enzymes in longhorned beetles.</title>
        <authorList>
            <person name="Shin N.R."/>
            <person name="Okamura Y."/>
            <person name="Kirsch R."/>
            <person name="Pauchet Y."/>
        </authorList>
    </citation>
    <scope>NUCLEOTIDE SEQUENCE</scope>
    <source>
        <strain evidence="3">MMC_N1</strain>
    </source>
</reference>
<keyword evidence="2" id="KW-0472">Membrane</keyword>
<feature type="transmembrane region" description="Helical" evidence="2">
    <location>
        <begin position="73"/>
        <end position="96"/>
    </location>
</feature>
<sequence>MIKLRIDRWLVPPKPKAPPSSIMGKIMSYRPYQLTLPYVKNNYVYLIFLAAFLFVNAALFISRAVQYRESNWFTIFARACGQCLNFNCMFILVLMLRQSITFPKDERI</sequence>
<organism evidence="3 4">
    <name type="scientific">Molorchus minor</name>
    <dbReference type="NCBI Taxonomy" id="1323400"/>
    <lineage>
        <taxon>Eukaryota</taxon>
        <taxon>Metazoa</taxon>
        <taxon>Ecdysozoa</taxon>
        <taxon>Arthropoda</taxon>
        <taxon>Hexapoda</taxon>
        <taxon>Insecta</taxon>
        <taxon>Pterygota</taxon>
        <taxon>Neoptera</taxon>
        <taxon>Endopterygota</taxon>
        <taxon>Coleoptera</taxon>
        <taxon>Polyphaga</taxon>
        <taxon>Cucujiformia</taxon>
        <taxon>Chrysomeloidea</taxon>
        <taxon>Cerambycidae</taxon>
        <taxon>Lamiinae</taxon>
        <taxon>Monochamini</taxon>
        <taxon>Molorchus</taxon>
    </lineage>
</organism>
<proteinExistence type="predicted"/>
<dbReference type="InterPro" id="IPR050369">
    <property type="entry name" value="RBOH/FRE"/>
</dbReference>
<name>A0ABQ9JX73_9CUCU</name>
<keyword evidence="2" id="KW-0812">Transmembrane</keyword>